<dbReference type="Gene3D" id="3.90.120.10">
    <property type="entry name" value="DNA Methylase, subunit A, domain 2"/>
    <property type="match status" value="1"/>
</dbReference>
<evidence type="ECO:0000256" key="4">
    <source>
        <dbReference type="ARBA" id="ARBA00022747"/>
    </source>
</evidence>
<protein>
    <recommendedName>
        <fullName evidence="8">Cytosine-specific methyltransferase</fullName>
        <ecNumber evidence="8">2.1.1.37</ecNumber>
    </recommendedName>
</protein>
<keyword evidence="3 6" id="KW-0949">S-adenosyl-L-methionine</keyword>
<evidence type="ECO:0000256" key="1">
    <source>
        <dbReference type="ARBA" id="ARBA00022603"/>
    </source>
</evidence>
<evidence type="ECO:0000256" key="3">
    <source>
        <dbReference type="ARBA" id="ARBA00022691"/>
    </source>
</evidence>
<sequence>MLTVGSLFAGIGGFCKAFSLENFKVVWANELDSFAAMTYRANYSDVKLYEKSIEALSVIHDGLQPVDVVTAGFPCQPFSVAGAQKGFADPRGKVFFEIVRLLKEFGPRRPKIVVLENVPGLLSHAKGVTFSKMVNSLQSAGYWFMPPTCYEILNTMRLTGIPQSRDRLFMVALSWDYFDEFAFKFPQPQSAEIRPVRDFLDLNKRADDSLYFDPESRWGKLFEESMREGNPDGVYQLRRYYVRENKSDAVFTLTANMGEGGHNVPTIKDEWGIRKLSPEECARLQGFEDGSFRFPDDMSRTQRYRQIGNAVTVPLVRLLARECRRILK</sequence>
<evidence type="ECO:0000256" key="5">
    <source>
        <dbReference type="ARBA" id="ARBA00047422"/>
    </source>
</evidence>
<gene>
    <name evidence="9" type="ORF">B9Z07_23940</name>
</gene>
<organism evidence="9 10">
    <name type="scientific">Burkholderia cenocepacia</name>
    <dbReference type="NCBI Taxonomy" id="95486"/>
    <lineage>
        <taxon>Bacteria</taxon>
        <taxon>Pseudomonadati</taxon>
        <taxon>Pseudomonadota</taxon>
        <taxon>Betaproteobacteria</taxon>
        <taxon>Burkholderiales</taxon>
        <taxon>Burkholderiaceae</taxon>
        <taxon>Burkholderia</taxon>
        <taxon>Burkholderia cepacia complex</taxon>
    </lineage>
</organism>
<keyword evidence="2 6" id="KW-0808">Transferase</keyword>
<dbReference type="NCBIfam" id="TIGR00675">
    <property type="entry name" value="dcm"/>
    <property type="match status" value="1"/>
</dbReference>
<dbReference type="InterPro" id="IPR050750">
    <property type="entry name" value="C5-MTase"/>
</dbReference>
<dbReference type="RefSeq" id="WP_034174329.1">
    <property type="nucleotide sequence ID" value="NZ_CADEUB010000020.1"/>
</dbReference>
<dbReference type="REBASE" id="250561">
    <property type="entry name" value="M2.Bce184ORF23930P"/>
</dbReference>
<dbReference type="GO" id="GO:0032259">
    <property type="term" value="P:methylation"/>
    <property type="evidence" value="ECO:0007669"/>
    <property type="project" value="UniProtKB-KW"/>
</dbReference>
<evidence type="ECO:0000256" key="8">
    <source>
        <dbReference type="RuleBase" id="RU000417"/>
    </source>
</evidence>
<reference evidence="9 10" key="1">
    <citation type="submission" date="2017-04" db="EMBL/GenBank/DDBJ databases">
        <title>Complete genome sequence of Burkholderia cenocepacia PC184 Midwest clone.</title>
        <authorList>
            <person name="Mulks M.H."/>
            <person name="Cooper V.S."/>
        </authorList>
    </citation>
    <scope>NUCLEOTIDE SEQUENCE [LARGE SCALE GENOMIC DNA]</scope>
    <source>
        <strain evidence="9 10">PC184 Mulks</strain>
    </source>
</reference>
<dbReference type="PRINTS" id="PR00105">
    <property type="entry name" value="C5METTRFRASE"/>
</dbReference>
<dbReference type="AlphaFoldDB" id="A0AAD0J5E6"/>
<evidence type="ECO:0000256" key="2">
    <source>
        <dbReference type="ARBA" id="ARBA00022679"/>
    </source>
</evidence>
<comment type="similarity">
    <text evidence="6 7">Belongs to the class I-like SAM-binding methyltransferase superfamily. C5-methyltransferase family.</text>
</comment>
<evidence type="ECO:0000313" key="10">
    <source>
        <dbReference type="Proteomes" id="UP000244809"/>
    </source>
</evidence>
<evidence type="ECO:0000313" key="9">
    <source>
        <dbReference type="EMBL" id="AWG31821.1"/>
    </source>
</evidence>
<feature type="active site" evidence="6">
    <location>
        <position position="75"/>
    </location>
</feature>
<keyword evidence="4" id="KW-0680">Restriction system</keyword>
<dbReference type="InterPro" id="IPR029063">
    <property type="entry name" value="SAM-dependent_MTases_sf"/>
</dbReference>
<keyword evidence="1 6" id="KW-0489">Methyltransferase</keyword>
<dbReference type="EC" id="2.1.1.37" evidence="8"/>
<proteinExistence type="inferred from homology"/>
<dbReference type="PROSITE" id="PS00094">
    <property type="entry name" value="C5_MTASE_1"/>
    <property type="match status" value="1"/>
</dbReference>
<dbReference type="CDD" id="cd00315">
    <property type="entry name" value="Cyt_C5_DNA_methylase"/>
    <property type="match status" value="1"/>
</dbReference>
<dbReference type="GO" id="GO:0009307">
    <property type="term" value="P:DNA restriction-modification system"/>
    <property type="evidence" value="ECO:0007669"/>
    <property type="project" value="UniProtKB-KW"/>
</dbReference>
<dbReference type="Pfam" id="PF00145">
    <property type="entry name" value="DNA_methylase"/>
    <property type="match status" value="1"/>
</dbReference>
<dbReference type="InterPro" id="IPR001525">
    <property type="entry name" value="C5_MeTfrase"/>
</dbReference>
<evidence type="ECO:0000256" key="6">
    <source>
        <dbReference type="PROSITE-ProRule" id="PRU01016"/>
    </source>
</evidence>
<dbReference type="PANTHER" id="PTHR46098">
    <property type="entry name" value="TRNA (CYTOSINE(38)-C(5))-METHYLTRANSFERASE"/>
    <property type="match status" value="1"/>
</dbReference>
<comment type="catalytic activity">
    <reaction evidence="5 8">
        <text>a 2'-deoxycytidine in DNA + S-adenosyl-L-methionine = a 5-methyl-2'-deoxycytidine in DNA + S-adenosyl-L-homocysteine + H(+)</text>
        <dbReference type="Rhea" id="RHEA:13681"/>
        <dbReference type="Rhea" id="RHEA-COMP:11369"/>
        <dbReference type="Rhea" id="RHEA-COMP:11370"/>
        <dbReference type="ChEBI" id="CHEBI:15378"/>
        <dbReference type="ChEBI" id="CHEBI:57856"/>
        <dbReference type="ChEBI" id="CHEBI:59789"/>
        <dbReference type="ChEBI" id="CHEBI:85452"/>
        <dbReference type="ChEBI" id="CHEBI:85454"/>
        <dbReference type="EC" id="2.1.1.37"/>
    </reaction>
</comment>
<dbReference type="PROSITE" id="PS51679">
    <property type="entry name" value="SAM_MT_C5"/>
    <property type="match status" value="1"/>
</dbReference>
<dbReference type="InterPro" id="IPR018117">
    <property type="entry name" value="C5_DNA_meth_AS"/>
</dbReference>
<dbReference type="SUPFAM" id="SSF53335">
    <property type="entry name" value="S-adenosyl-L-methionine-dependent methyltransferases"/>
    <property type="match status" value="1"/>
</dbReference>
<dbReference type="Proteomes" id="UP000244809">
    <property type="component" value="Chromosome 3"/>
</dbReference>
<dbReference type="EMBL" id="CP021069">
    <property type="protein sequence ID" value="AWG31821.1"/>
    <property type="molecule type" value="Genomic_DNA"/>
</dbReference>
<dbReference type="GO" id="GO:0003886">
    <property type="term" value="F:DNA (cytosine-5-)-methyltransferase activity"/>
    <property type="evidence" value="ECO:0007669"/>
    <property type="project" value="UniProtKB-EC"/>
</dbReference>
<name>A0AAD0J5E6_9BURK</name>
<dbReference type="PANTHER" id="PTHR46098:SF1">
    <property type="entry name" value="TRNA (CYTOSINE(38)-C(5))-METHYLTRANSFERASE"/>
    <property type="match status" value="1"/>
</dbReference>
<evidence type="ECO:0000256" key="7">
    <source>
        <dbReference type="RuleBase" id="RU000416"/>
    </source>
</evidence>
<accession>A0AAD0J5E6</accession>
<dbReference type="Gene3D" id="3.40.50.150">
    <property type="entry name" value="Vaccinia Virus protein VP39"/>
    <property type="match status" value="1"/>
</dbReference>